<dbReference type="FunCoup" id="A0A7F5R979">
    <property type="interactions" value="1127"/>
</dbReference>
<dbReference type="InterPro" id="IPR050164">
    <property type="entry name" value="Peptidase_C19"/>
</dbReference>
<dbReference type="EC" id="3.4.19.12" evidence="2"/>
<dbReference type="PANTHER" id="PTHR24006">
    <property type="entry name" value="UBIQUITIN CARBOXYL-TERMINAL HYDROLASE"/>
    <property type="match status" value="1"/>
</dbReference>
<dbReference type="Gene3D" id="3.90.70.10">
    <property type="entry name" value="Cysteine proteinases"/>
    <property type="match status" value="1"/>
</dbReference>
<dbReference type="InParanoid" id="A0A7F5R979"/>
<comment type="similarity">
    <text evidence="1 2">Belongs to the peptidase C19 family.</text>
</comment>
<dbReference type="GO" id="GO:0004843">
    <property type="term" value="F:cysteine-type deubiquitinase activity"/>
    <property type="evidence" value="ECO:0007669"/>
    <property type="project" value="UniProtKB-UniRule"/>
</dbReference>
<dbReference type="GO" id="GO:0005829">
    <property type="term" value="C:cytosol"/>
    <property type="evidence" value="ECO:0007669"/>
    <property type="project" value="TreeGrafter"/>
</dbReference>
<evidence type="ECO:0000259" key="4">
    <source>
        <dbReference type="PROSITE" id="PS50235"/>
    </source>
</evidence>
<dbReference type="CTD" id="36361"/>
<dbReference type="GeneID" id="108744170"/>
<gene>
    <name evidence="6" type="primary">LOC108744170</name>
</gene>
<dbReference type="KEGG" id="apln:108744170"/>
<name>A0A7F5R979_AGRPL</name>
<dbReference type="InterPro" id="IPR028889">
    <property type="entry name" value="USP"/>
</dbReference>
<dbReference type="GO" id="GO:0005634">
    <property type="term" value="C:nucleus"/>
    <property type="evidence" value="ECO:0007669"/>
    <property type="project" value="TreeGrafter"/>
</dbReference>
<dbReference type="SUPFAM" id="SSF54001">
    <property type="entry name" value="Cysteine proteinases"/>
    <property type="match status" value="1"/>
</dbReference>
<dbReference type="GO" id="GO:0006508">
    <property type="term" value="P:proteolysis"/>
    <property type="evidence" value="ECO:0007669"/>
    <property type="project" value="UniProtKB-KW"/>
</dbReference>
<dbReference type="Pfam" id="PF00443">
    <property type="entry name" value="UCH"/>
    <property type="match status" value="1"/>
</dbReference>
<accession>A0A7F5R979</accession>
<keyword evidence="2" id="KW-0833">Ubl conjugation pathway</keyword>
<dbReference type="InterPro" id="IPR049407">
    <property type="entry name" value="Usp38-like_N"/>
</dbReference>
<dbReference type="PROSITE" id="PS50235">
    <property type="entry name" value="USP_3"/>
    <property type="match status" value="1"/>
</dbReference>
<proteinExistence type="inferred from homology"/>
<organism evidence="5 6">
    <name type="scientific">Agrilus planipennis</name>
    <name type="common">Emerald ash borer</name>
    <name type="synonym">Agrilus marcopoli</name>
    <dbReference type="NCBI Taxonomy" id="224129"/>
    <lineage>
        <taxon>Eukaryota</taxon>
        <taxon>Metazoa</taxon>
        <taxon>Ecdysozoa</taxon>
        <taxon>Arthropoda</taxon>
        <taxon>Hexapoda</taxon>
        <taxon>Insecta</taxon>
        <taxon>Pterygota</taxon>
        <taxon>Neoptera</taxon>
        <taxon>Endopterygota</taxon>
        <taxon>Coleoptera</taxon>
        <taxon>Polyphaga</taxon>
        <taxon>Elateriformia</taxon>
        <taxon>Buprestoidea</taxon>
        <taxon>Buprestidae</taxon>
        <taxon>Agrilinae</taxon>
        <taxon>Agrilus</taxon>
    </lineage>
</organism>
<dbReference type="InterPro" id="IPR038765">
    <property type="entry name" value="Papain-like_cys_pep_sf"/>
</dbReference>
<dbReference type="InterPro" id="IPR016024">
    <property type="entry name" value="ARM-type_fold"/>
</dbReference>
<dbReference type="GO" id="GO:0016579">
    <property type="term" value="P:protein deubiquitination"/>
    <property type="evidence" value="ECO:0007669"/>
    <property type="project" value="InterPro"/>
</dbReference>
<evidence type="ECO:0000313" key="5">
    <source>
        <dbReference type="Proteomes" id="UP000192223"/>
    </source>
</evidence>
<dbReference type="Proteomes" id="UP000192223">
    <property type="component" value="Unplaced"/>
</dbReference>
<feature type="domain" description="USP" evidence="4">
    <location>
        <begin position="307"/>
        <end position="621"/>
    </location>
</feature>
<evidence type="ECO:0000313" key="6">
    <source>
        <dbReference type="RefSeq" id="XP_025832519.1"/>
    </source>
</evidence>
<feature type="compositionally biased region" description="Low complexity" evidence="3">
    <location>
        <begin position="411"/>
        <end position="425"/>
    </location>
</feature>
<keyword evidence="2" id="KW-0788">Thiol protease</keyword>
<reference evidence="6" key="1">
    <citation type="submission" date="2025-08" db="UniProtKB">
        <authorList>
            <consortium name="RefSeq"/>
        </authorList>
    </citation>
    <scope>IDENTIFICATION</scope>
    <source>
        <tissue evidence="6">Entire body</tissue>
    </source>
</reference>
<dbReference type="RefSeq" id="XP_025832519.1">
    <property type="nucleotide sequence ID" value="XM_025976734.1"/>
</dbReference>
<dbReference type="PROSITE" id="PS00972">
    <property type="entry name" value="USP_1"/>
    <property type="match status" value="1"/>
</dbReference>
<dbReference type="PROSITE" id="PS00973">
    <property type="entry name" value="USP_2"/>
    <property type="match status" value="1"/>
</dbReference>
<feature type="region of interest" description="Disordered" evidence="3">
    <location>
        <begin position="660"/>
        <end position="680"/>
    </location>
</feature>
<dbReference type="InterPro" id="IPR001394">
    <property type="entry name" value="Peptidase_C19_UCH"/>
</dbReference>
<evidence type="ECO:0000256" key="1">
    <source>
        <dbReference type="ARBA" id="ARBA00009085"/>
    </source>
</evidence>
<keyword evidence="2 6" id="KW-0378">Hydrolase</keyword>
<sequence>MAVKHKVVERVYTPSRLHLILRALQNLNLEIEQQGMELPKVCETIVQSLGTVSMPQKTEEYVKFMADVKNIQEILTKACTSEELISTTLKTLYNCISDRKRQRHATMSIVLQLISIDAIPDAVKWLLSSGYSEQSLEEALMTLCCWLSCWTWTPNLGPLVLCFMEGLEEEGHYDILVQVTLHFIERLFKLLILSEPRKTVGPVVLHMLSSMQHNPEAFNKIAPHFNKVLTFLQKENSENSQMYLLKIVNLSVALMETFPQSMENYVSIKRFLETYTTNSNYKSLLNCKPWINRGISTMIKPNSFGKVGLNNLGNTCYMNSVLQALFMTKIFRNDVLLAKGDLMPLFSKLQILFALLQHSQKSSLSPNDILNLARPPGFQPGHQHDSSEFLGYLLDVLHEQEKSISGEQEIASNSNAPSSSGSATSAPLTVVQRSFGGRSVTISRCNNCGNQSERADTFRELQLSFPSSSGDEPSSIQHLVDYYLQPERLCDDNQYHCDKCGGLTDGERVTKVVEPPPRLVLTLKNFRYDSVSQQRTKLLQRVKLDGSIKLEGAQYNLYATVVHCGMSLDSGHYYTFAKDGATATQQEWYMFSDCVVTRASESMLGNMKHHETPYILFYSREDCVDPAPLPRSALSPRLENVVLKDLSENENERRRAAIRTVARNNRNDDPPPPGCSGGGLFNPSHTRFVC</sequence>
<feature type="region of interest" description="Disordered" evidence="3">
    <location>
        <begin position="404"/>
        <end position="425"/>
    </location>
</feature>
<comment type="catalytic activity">
    <reaction evidence="2">
        <text>Thiol-dependent hydrolysis of ester, thioester, amide, peptide and isopeptide bonds formed by the C-terminal Gly of ubiquitin (a 76-residue protein attached to proteins as an intracellular targeting signal).</text>
        <dbReference type="EC" id="3.4.19.12"/>
    </reaction>
</comment>
<dbReference type="AlphaFoldDB" id="A0A7F5R979"/>
<keyword evidence="5" id="KW-1185">Reference proteome</keyword>
<dbReference type="SUPFAM" id="SSF48371">
    <property type="entry name" value="ARM repeat"/>
    <property type="match status" value="1"/>
</dbReference>
<evidence type="ECO:0000256" key="2">
    <source>
        <dbReference type="RuleBase" id="RU366025"/>
    </source>
</evidence>
<evidence type="ECO:0000256" key="3">
    <source>
        <dbReference type="SAM" id="MobiDB-lite"/>
    </source>
</evidence>
<protein>
    <recommendedName>
        <fullName evidence="2">Ubiquitin carboxyl-terminal hydrolase</fullName>
        <ecNumber evidence="2">3.4.19.12</ecNumber>
    </recommendedName>
</protein>
<dbReference type="OrthoDB" id="2420415at2759"/>
<keyword evidence="2" id="KW-0645">Protease</keyword>
<dbReference type="PANTHER" id="PTHR24006:SF908">
    <property type="entry name" value="DEUBIQUITINATING APOPTOTIC INHIBITOR, ISOFORM A"/>
    <property type="match status" value="1"/>
</dbReference>
<dbReference type="Pfam" id="PF21246">
    <property type="entry name" value="Usp38-like_N"/>
    <property type="match status" value="1"/>
</dbReference>
<dbReference type="InterPro" id="IPR018200">
    <property type="entry name" value="USP_CS"/>
</dbReference>